<accession>A0ACC6REP4</accession>
<gene>
    <name evidence="1" type="ORF">VSR83_08295</name>
</gene>
<name>A0ACC6REP4_9BURK</name>
<reference evidence="1" key="1">
    <citation type="submission" date="2024-01" db="EMBL/GenBank/DDBJ databases">
        <title>The diversity of rhizobia nodulating Mimosa spp. in eleven states of Brazil covering several biomes is determined by host plant, location, and edaphic factors.</title>
        <authorList>
            <person name="Rouws L."/>
            <person name="Barauna A."/>
            <person name="Beukes C."/>
            <person name="De Faria S.M."/>
            <person name="Gross E."/>
            <person name="Dos Reis Junior F.B."/>
            <person name="Simon M."/>
            <person name="Maluk M."/>
            <person name="Odee D.W."/>
            <person name="Kenicer G."/>
            <person name="Young J.P.W."/>
            <person name="Reis V.M."/>
            <person name="Zilli J."/>
            <person name="James E.K."/>
        </authorList>
    </citation>
    <scope>NUCLEOTIDE SEQUENCE</scope>
    <source>
        <strain evidence="1">JPY452</strain>
    </source>
</reference>
<proteinExistence type="predicted"/>
<dbReference type="EMBL" id="JAYMRU010000004">
    <property type="protein sequence ID" value="MEM5400083.1"/>
    <property type="molecule type" value="Genomic_DNA"/>
</dbReference>
<dbReference type="Proteomes" id="UP001392318">
    <property type="component" value="Unassembled WGS sequence"/>
</dbReference>
<comment type="caution">
    <text evidence="1">The sequence shown here is derived from an EMBL/GenBank/DDBJ whole genome shotgun (WGS) entry which is preliminary data.</text>
</comment>
<organism evidence="1 2">
    <name type="scientific">Paraburkholderia unamae</name>
    <dbReference type="NCBI Taxonomy" id="219649"/>
    <lineage>
        <taxon>Bacteria</taxon>
        <taxon>Pseudomonadati</taxon>
        <taxon>Pseudomonadota</taxon>
        <taxon>Betaproteobacteria</taxon>
        <taxon>Burkholderiales</taxon>
        <taxon>Burkholderiaceae</taxon>
        <taxon>Paraburkholderia</taxon>
    </lineage>
</organism>
<evidence type="ECO:0000313" key="2">
    <source>
        <dbReference type="Proteomes" id="UP001392318"/>
    </source>
</evidence>
<sequence>MRSVWTRTQLGGLDTINGANGLGLVQNGQGASFSNYEVNASYMSTP</sequence>
<evidence type="ECO:0000313" key="1">
    <source>
        <dbReference type="EMBL" id="MEM5400083.1"/>
    </source>
</evidence>
<keyword evidence="2" id="KW-1185">Reference proteome</keyword>
<protein>
    <submittedName>
        <fullName evidence="1">Uncharacterized protein</fullName>
    </submittedName>
</protein>